<evidence type="ECO:0000256" key="2">
    <source>
        <dbReference type="ARBA" id="ARBA00022777"/>
    </source>
</evidence>
<evidence type="ECO:0000256" key="1">
    <source>
        <dbReference type="ARBA" id="ARBA00022679"/>
    </source>
</evidence>
<comment type="caution">
    <text evidence="6">The sequence shown here is derived from an EMBL/GenBank/DDBJ whole genome shotgun (WGS) entry which is preliminary data.</text>
</comment>
<keyword evidence="3" id="KW-0805">Transcription regulation</keyword>
<keyword evidence="1" id="KW-0808">Transferase</keyword>
<dbReference type="Pfam" id="PF03861">
    <property type="entry name" value="ANTAR"/>
    <property type="match status" value="1"/>
</dbReference>
<dbReference type="InterPro" id="IPR003018">
    <property type="entry name" value="GAF"/>
</dbReference>
<dbReference type="SUPFAM" id="SSF55781">
    <property type="entry name" value="GAF domain-like"/>
    <property type="match status" value="1"/>
</dbReference>
<keyword evidence="7" id="KW-1185">Reference proteome</keyword>
<feature type="domain" description="ANTAR" evidence="5">
    <location>
        <begin position="171"/>
        <end position="232"/>
    </location>
</feature>
<keyword evidence="2" id="KW-0418">Kinase</keyword>
<reference evidence="7" key="1">
    <citation type="journal article" date="2019" name="Int. J. Syst. Evol. Microbiol.">
        <title>The Global Catalogue of Microorganisms (GCM) 10K type strain sequencing project: providing services to taxonomists for standard genome sequencing and annotation.</title>
        <authorList>
            <consortium name="The Broad Institute Genomics Platform"/>
            <consortium name="The Broad Institute Genome Sequencing Center for Infectious Disease"/>
            <person name="Wu L."/>
            <person name="Ma J."/>
        </authorList>
    </citation>
    <scope>NUCLEOTIDE SEQUENCE [LARGE SCALE GENOMIC DNA]</scope>
    <source>
        <strain evidence="7">CGMCC 1.12778</strain>
    </source>
</reference>
<proteinExistence type="predicted"/>
<accession>A0ABQ2AGR9</accession>
<dbReference type="Gene3D" id="3.30.450.40">
    <property type="match status" value="1"/>
</dbReference>
<dbReference type="Proteomes" id="UP000643279">
    <property type="component" value="Unassembled WGS sequence"/>
</dbReference>
<dbReference type="RefSeq" id="WP_188570307.1">
    <property type="nucleotide sequence ID" value="NZ_BMFW01000002.1"/>
</dbReference>
<gene>
    <name evidence="6" type="ORF">GCM10007170_07310</name>
</gene>
<keyword evidence="4" id="KW-0804">Transcription</keyword>
<evidence type="ECO:0000313" key="6">
    <source>
        <dbReference type="EMBL" id="GGH91352.1"/>
    </source>
</evidence>
<organism evidence="6 7">
    <name type="scientific">Arthrobacter liuii</name>
    <dbReference type="NCBI Taxonomy" id="1476996"/>
    <lineage>
        <taxon>Bacteria</taxon>
        <taxon>Bacillati</taxon>
        <taxon>Actinomycetota</taxon>
        <taxon>Actinomycetes</taxon>
        <taxon>Micrococcales</taxon>
        <taxon>Micrococcaceae</taxon>
        <taxon>Arthrobacter</taxon>
    </lineage>
</organism>
<dbReference type="SMART" id="SM00065">
    <property type="entry name" value="GAF"/>
    <property type="match status" value="1"/>
</dbReference>
<evidence type="ECO:0000256" key="3">
    <source>
        <dbReference type="ARBA" id="ARBA00023015"/>
    </source>
</evidence>
<dbReference type="Gene3D" id="1.10.10.10">
    <property type="entry name" value="Winged helix-like DNA-binding domain superfamily/Winged helix DNA-binding domain"/>
    <property type="match status" value="1"/>
</dbReference>
<dbReference type="InterPro" id="IPR036388">
    <property type="entry name" value="WH-like_DNA-bd_sf"/>
</dbReference>
<dbReference type="InterPro" id="IPR011006">
    <property type="entry name" value="CheY-like_superfamily"/>
</dbReference>
<evidence type="ECO:0000313" key="7">
    <source>
        <dbReference type="Proteomes" id="UP000643279"/>
    </source>
</evidence>
<dbReference type="InterPro" id="IPR029016">
    <property type="entry name" value="GAF-like_dom_sf"/>
</dbReference>
<dbReference type="PROSITE" id="PS50921">
    <property type="entry name" value="ANTAR"/>
    <property type="match status" value="1"/>
</dbReference>
<dbReference type="EMBL" id="BMFW01000002">
    <property type="protein sequence ID" value="GGH91352.1"/>
    <property type="molecule type" value="Genomic_DNA"/>
</dbReference>
<sequence>MEEKPGAPRQEGIVEHLQDLVLKSPDMAELLHELVTFSAAALSVHSRLLCGVTMVRKKRPATVATSHPRVKAMDELQYAYGDGPCLTALRDIATVYIPTLHDESRWPHYCSTAWSEGIRSILSVPLPLEGEASAALNLYAAQTHAFSAEAIQRAEAHAGQASKALRLAVRIAQLREDRENLAAALESRTIIDLATGIIMAQNQCNQDTAVRILRSASNTRNRKLREVAAMLVASVGKDPNVITHFD</sequence>
<evidence type="ECO:0000259" key="5">
    <source>
        <dbReference type="PROSITE" id="PS50921"/>
    </source>
</evidence>
<dbReference type="SUPFAM" id="SSF52172">
    <property type="entry name" value="CheY-like"/>
    <property type="match status" value="1"/>
</dbReference>
<dbReference type="Pfam" id="PF13185">
    <property type="entry name" value="GAF_2"/>
    <property type="match status" value="1"/>
</dbReference>
<name>A0ABQ2AGR9_9MICC</name>
<dbReference type="SMART" id="SM01012">
    <property type="entry name" value="ANTAR"/>
    <property type="match status" value="1"/>
</dbReference>
<dbReference type="InterPro" id="IPR005561">
    <property type="entry name" value="ANTAR"/>
</dbReference>
<dbReference type="PIRSF" id="PIRSF036625">
    <property type="entry name" value="GAF_ANTAR"/>
    <property type="match status" value="1"/>
</dbReference>
<evidence type="ECO:0000256" key="4">
    <source>
        <dbReference type="ARBA" id="ARBA00023163"/>
    </source>
</evidence>
<dbReference type="InterPro" id="IPR012074">
    <property type="entry name" value="GAF_ANTAR"/>
</dbReference>
<protein>
    <submittedName>
        <fullName evidence="6">RNA-binding protein</fullName>
    </submittedName>
</protein>